<dbReference type="OrthoDB" id="5471300at2"/>
<evidence type="ECO:0000256" key="4">
    <source>
        <dbReference type="ARBA" id="ARBA00023136"/>
    </source>
</evidence>
<sequence>MKARHLLKTALFKFVIGFIMLGILLFFPAGSFTFWNAWLFISLLFLPMIALGIILWLKAPDLLEKRLNTKERETEQKEVIAGSLIMFILGFVLAGLDFRFKWSMVPDWVVIIASIVFLAGYLLYAEVMRENAYLSRTVEVQENQTVIDTGLYGLVRHPMYFATLLMFLSIPFILGSLFAVPIFLIYPFLIIKRIMNEEAILAEELAGYKEYQKKVNYRLLPYIW</sequence>
<feature type="transmembrane region" description="Helical" evidence="5">
    <location>
        <begin position="37"/>
        <end position="57"/>
    </location>
</feature>
<name>R2NQM3_9ENTE</name>
<evidence type="ECO:0000313" key="7">
    <source>
        <dbReference type="EMBL" id="EOT67057.1"/>
    </source>
</evidence>
<feature type="transmembrane region" description="Helical" evidence="5">
    <location>
        <begin position="12"/>
        <end position="31"/>
    </location>
</feature>
<evidence type="ECO:0000313" key="8">
    <source>
        <dbReference type="Proteomes" id="UP000013783"/>
    </source>
</evidence>
<dbReference type="InterPro" id="IPR052527">
    <property type="entry name" value="Metal_cation-efflux_comp"/>
</dbReference>
<keyword evidence="3 5" id="KW-1133">Transmembrane helix</keyword>
<evidence type="ECO:0000256" key="1">
    <source>
        <dbReference type="ARBA" id="ARBA00004141"/>
    </source>
</evidence>
<dbReference type="EMBL" id="ASWA01000003">
    <property type="protein sequence ID" value="EOT67057.1"/>
    <property type="molecule type" value="Genomic_DNA"/>
</dbReference>
<reference evidence="6 8" key="1">
    <citation type="submission" date="2013-02" db="EMBL/GenBank/DDBJ databases">
        <title>The Genome Sequence of Enterococcus malodoratus ATCC_43197.</title>
        <authorList>
            <consortium name="The Broad Institute Genome Sequencing Platform"/>
            <consortium name="The Broad Institute Genome Sequencing Center for Infectious Disease"/>
            <person name="Earl A.M."/>
            <person name="Gilmore M.S."/>
            <person name="Lebreton F."/>
            <person name="Walker B."/>
            <person name="Young S.K."/>
            <person name="Zeng Q."/>
            <person name="Gargeya S."/>
            <person name="Fitzgerald M."/>
            <person name="Haas B."/>
            <person name="Abouelleil A."/>
            <person name="Alvarado L."/>
            <person name="Arachchi H.M."/>
            <person name="Berlin A.M."/>
            <person name="Chapman S.B."/>
            <person name="Dewar J."/>
            <person name="Goldberg J."/>
            <person name="Griggs A."/>
            <person name="Gujja S."/>
            <person name="Hansen M."/>
            <person name="Howarth C."/>
            <person name="Imamovic A."/>
            <person name="Larimer J."/>
            <person name="McCowan C."/>
            <person name="Murphy C."/>
            <person name="Neiman D."/>
            <person name="Pearson M."/>
            <person name="Priest M."/>
            <person name="Roberts A."/>
            <person name="Saif S."/>
            <person name="Shea T."/>
            <person name="Sisk P."/>
            <person name="Sykes S."/>
            <person name="Wortman J."/>
            <person name="Nusbaum C."/>
            <person name="Birren B."/>
        </authorList>
    </citation>
    <scope>NUCLEOTIDE SEQUENCE [LARGE SCALE GENOMIC DNA]</scope>
    <source>
        <strain evidence="6 8">ATCC 43197</strain>
    </source>
</reference>
<feature type="transmembrane region" description="Helical" evidence="5">
    <location>
        <begin position="108"/>
        <end position="127"/>
    </location>
</feature>
<dbReference type="InterPro" id="IPR007269">
    <property type="entry name" value="ICMT_MeTrfase"/>
</dbReference>
<dbReference type="GO" id="GO:0016020">
    <property type="term" value="C:membrane"/>
    <property type="evidence" value="ECO:0007669"/>
    <property type="project" value="UniProtKB-SubCell"/>
</dbReference>
<dbReference type="GO" id="GO:0004671">
    <property type="term" value="F:protein C-terminal S-isoprenylcysteine carboxyl O-methyltransferase activity"/>
    <property type="evidence" value="ECO:0007669"/>
    <property type="project" value="InterPro"/>
</dbReference>
<organism evidence="6 8">
    <name type="scientific">Enterococcus malodoratus ATCC 43197</name>
    <dbReference type="NCBI Taxonomy" id="1158601"/>
    <lineage>
        <taxon>Bacteria</taxon>
        <taxon>Bacillati</taxon>
        <taxon>Bacillota</taxon>
        <taxon>Bacilli</taxon>
        <taxon>Lactobacillales</taxon>
        <taxon>Enterococcaceae</taxon>
        <taxon>Enterococcus</taxon>
    </lineage>
</organism>
<reference evidence="7 9" key="2">
    <citation type="submission" date="2013-03" db="EMBL/GenBank/DDBJ databases">
        <title>The Genome Sequence of Enterococcus malodoratus ATCC_43197 (PacBio/Illumina hybrid assembly).</title>
        <authorList>
            <consortium name="The Broad Institute Genomics Platform"/>
            <consortium name="The Broad Institute Genome Sequencing Center for Infectious Disease"/>
            <person name="Earl A."/>
            <person name="Russ C."/>
            <person name="Gilmore M."/>
            <person name="Surin D."/>
            <person name="Walker B."/>
            <person name="Young S."/>
            <person name="Zeng Q."/>
            <person name="Gargeya S."/>
            <person name="Fitzgerald M."/>
            <person name="Haas B."/>
            <person name="Abouelleil A."/>
            <person name="Allen A.W."/>
            <person name="Alvarado L."/>
            <person name="Arachchi H.M."/>
            <person name="Berlin A.M."/>
            <person name="Chapman S.B."/>
            <person name="Gainer-Dewar J."/>
            <person name="Goldberg J."/>
            <person name="Griggs A."/>
            <person name="Gujja S."/>
            <person name="Hansen M."/>
            <person name="Howarth C."/>
            <person name="Imamovic A."/>
            <person name="Ireland A."/>
            <person name="Larimer J."/>
            <person name="McCowan C."/>
            <person name="Murphy C."/>
            <person name="Pearson M."/>
            <person name="Poon T.W."/>
            <person name="Priest M."/>
            <person name="Roberts A."/>
            <person name="Saif S."/>
            <person name="Shea T."/>
            <person name="Sisk P."/>
            <person name="Sykes S."/>
            <person name="Wortman J."/>
            <person name="Nusbaum C."/>
            <person name="Birren B."/>
        </authorList>
    </citation>
    <scope>NUCLEOTIDE SEQUENCE [LARGE SCALE GENOMIC DNA]</scope>
    <source>
        <strain evidence="7 9">ATCC 43197</strain>
    </source>
</reference>
<evidence type="ECO:0008006" key="10">
    <source>
        <dbReference type="Google" id="ProtNLM"/>
    </source>
</evidence>
<comment type="subcellular location">
    <subcellularLocation>
        <location evidence="1">Membrane</location>
        <topology evidence="1">Multi-pass membrane protein</topology>
    </subcellularLocation>
</comment>
<dbReference type="EMBL" id="AJAK01000022">
    <property type="protein sequence ID" value="EOH74327.1"/>
    <property type="molecule type" value="Genomic_DNA"/>
</dbReference>
<dbReference type="PANTHER" id="PTHR43847:SF1">
    <property type="entry name" value="BLL3993 PROTEIN"/>
    <property type="match status" value="1"/>
</dbReference>
<dbReference type="PATRIC" id="fig|1158601.3.peg.3370"/>
<protein>
    <recommendedName>
        <fullName evidence="10">Isoprenylcysteine carboxyl methyltransferase</fullName>
    </recommendedName>
</protein>
<dbReference type="STRING" id="71451.RV07_GL002284"/>
<dbReference type="PANTHER" id="PTHR43847">
    <property type="entry name" value="BLL3993 PROTEIN"/>
    <property type="match status" value="1"/>
</dbReference>
<gene>
    <name evidence="7" type="ORF">I585_02578</name>
    <name evidence="6" type="ORF">UAI_03396</name>
</gene>
<proteinExistence type="predicted"/>
<dbReference type="eggNOG" id="COG2020">
    <property type="taxonomic scope" value="Bacteria"/>
</dbReference>
<keyword evidence="2 5" id="KW-0812">Transmembrane</keyword>
<feature type="transmembrane region" description="Helical" evidence="5">
    <location>
        <begin position="78"/>
        <end position="96"/>
    </location>
</feature>
<keyword evidence="4 5" id="KW-0472">Membrane</keyword>
<evidence type="ECO:0000313" key="9">
    <source>
        <dbReference type="Proteomes" id="UP000014148"/>
    </source>
</evidence>
<evidence type="ECO:0000313" key="6">
    <source>
        <dbReference type="EMBL" id="EOH74327.1"/>
    </source>
</evidence>
<dbReference type="AlphaFoldDB" id="R2NQM3"/>
<evidence type="ECO:0000256" key="2">
    <source>
        <dbReference type="ARBA" id="ARBA00022692"/>
    </source>
</evidence>
<dbReference type="RefSeq" id="WP_010742194.1">
    <property type="nucleotide sequence ID" value="NZ_KB946251.1"/>
</dbReference>
<dbReference type="Gene3D" id="1.20.120.1630">
    <property type="match status" value="1"/>
</dbReference>
<dbReference type="Proteomes" id="UP000014148">
    <property type="component" value="Unassembled WGS sequence"/>
</dbReference>
<evidence type="ECO:0000256" key="5">
    <source>
        <dbReference type="SAM" id="Phobius"/>
    </source>
</evidence>
<accession>R2NQM3</accession>
<feature type="transmembrane region" description="Helical" evidence="5">
    <location>
        <begin position="164"/>
        <end position="189"/>
    </location>
</feature>
<comment type="caution">
    <text evidence="6">The sequence shown here is derived from an EMBL/GenBank/DDBJ whole genome shotgun (WGS) entry which is preliminary data.</text>
</comment>
<dbReference type="Pfam" id="PF04140">
    <property type="entry name" value="ICMT"/>
    <property type="match status" value="1"/>
</dbReference>
<evidence type="ECO:0000256" key="3">
    <source>
        <dbReference type="ARBA" id="ARBA00022989"/>
    </source>
</evidence>
<dbReference type="Proteomes" id="UP000013783">
    <property type="component" value="Unassembled WGS sequence"/>
</dbReference>
<keyword evidence="9" id="KW-1185">Reference proteome</keyword>